<dbReference type="InterPro" id="IPR004841">
    <property type="entry name" value="AA-permease/SLC12A_dom"/>
</dbReference>
<dbReference type="GO" id="GO:0016020">
    <property type="term" value="C:membrane"/>
    <property type="evidence" value="ECO:0007669"/>
    <property type="project" value="UniProtKB-SubCell"/>
</dbReference>
<proteinExistence type="predicted"/>
<evidence type="ECO:0000313" key="8">
    <source>
        <dbReference type="Proteomes" id="UP000679284"/>
    </source>
</evidence>
<feature type="transmembrane region" description="Helical" evidence="5">
    <location>
        <begin position="53"/>
        <end position="74"/>
    </location>
</feature>
<comment type="subcellular location">
    <subcellularLocation>
        <location evidence="1">Membrane</location>
        <topology evidence="1">Multi-pass membrane protein</topology>
    </subcellularLocation>
</comment>
<dbReference type="GO" id="GO:0055085">
    <property type="term" value="P:transmembrane transport"/>
    <property type="evidence" value="ECO:0007669"/>
    <property type="project" value="InterPro"/>
</dbReference>
<keyword evidence="2 5" id="KW-0812">Transmembrane</keyword>
<evidence type="ECO:0000256" key="3">
    <source>
        <dbReference type="ARBA" id="ARBA00022989"/>
    </source>
</evidence>
<keyword evidence="4 5" id="KW-0472">Membrane</keyword>
<dbReference type="Gene3D" id="1.20.1740.10">
    <property type="entry name" value="Amino acid/polyamine transporter I"/>
    <property type="match status" value="1"/>
</dbReference>
<feature type="transmembrane region" description="Helical" evidence="5">
    <location>
        <begin position="440"/>
        <end position="463"/>
    </location>
</feature>
<feature type="domain" description="Amino acid permease/ SLC12A" evidence="6">
    <location>
        <begin position="22"/>
        <end position="438"/>
    </location>
</feature>
<feature type="transmembrane region" description="Helical" evidence="5">
    <location>
        <begin position="290"/>
        <end position="310"/>
    </location>
</feature>
<dbReference type="Pfam" id="PF00324">
    <property type="entry name" value="AA_permease"/>
    <property type="match status" value="1"/>
</dbReference>
<protein>
    <submittedName>
        <fullName evidence="7">Amino acid permease</fullName>
    </submittedName>
</protein>
<feature type="transmembrane region" description="Helical" evidence="5">
    <location>
        <begin position="20"/>
        <end position="41"/>
    </location>
</feature>
<feature type="transmembrane region" description="Helical" evidence="5">
    <location>
        <begin position="239"/>
        <end position="258"/>
    </location>
</feature>
<dbReference type="AlphaFoldDB" id="A0A8J8SM41"/>
<sequence length="479" mass="49897">MHLMTDVTGTGRLQGNTVGLAHIVFFVVAAAAPMTAVVGATPPAFAFGNGAGVPGAFVLAGLLYLVFSVGYTAMTPYVTGAGGFFSYISKGLGGAAGIGGALMALMAYFAIQIGIYALFAVFMQATLAPLGIVGPWWAFALVALAVIVLLGRRNIAISGRILGACMIAELLILLVLDIAIVRQGGGPEGLSLSGFRPSEVFGPGLGVSMVFVLGAYIGFEATAIFAEEAQRPERTIPRATYLAVFLISVFYAFSTWAISHYYGPSSVRVAAESALEGFYFNAAADLLGPWSVQVMNVLLLTSLFACLLSFHNTLNRYFYTLACESLVWRKMAHVHPEHGSPHVAGLVQAGLVALILGAFSFGSADPYTVVFSWMAGLAVLAILGTQILVSVSVIRFFQRDRLGRSALVVLVAPALATLGLLGAFALVGANITLLTGSQSAIVLAFPILVIATGALGAVVALTIKAFRPTLYAGLGRGLD</sequence>
<geneLocation type="plasmid" evidence="7 8">
    <name>unnamed1</name>
</geneLocation>
<feature type="transmembrane region" description="Helical" evidence="5">
    <location>
        <begin position="200"/>
        <end position="219"/>
    </location>
</feature>
<accession>A0A8J8SM41</accession>
<evidence type="ECO:0000259" key="6">
    <source>
        <dbReference type="Pfam" id="PF00324"/>
    </source>
</evidence>
<feature type="transmembrane region" description="Helical" evidence="5">
    <location>
        <begin position="370"/>
        <end position="394"/>
    </location>
</feature>
<dbReference type="InterPro" id="IPR050367">
    <property type="entry name" value="APC_superfamily"/>
</dbReference>
<evidence type="ECO:0000256" key="4">
    <source>
        <dbReference type="ARBA" id="ARBA00023136"/>
    </source>
</evidence>
<dbReference type="PANTHER" id="PTHR42770">
    <property type="entry name" value="AMINO ACID TRANSPORTER-RELATED"/>
    <property type="match status" value="1"/>
</dbReference>
<dbReference type="EMBL" id="CP047290">
    <property type="protein sequence ID" value="QUS37122.1"/>
    <property type="molecule type" value="Genomic_DNA"/>
</dbReference>
<organism evidence="7 8">
    <name type="scientific">Falsirhodobacter algicola</name>
    <dbReference type="NCBI Taxonomy" id="2692330"/>
    <lineage>
        <taxon>Bacteria</taxon>
        <taxon>Pseudomonadati</taxon>
        <taxon>Pseudomonadota</taxon>
        <taxon>Alphaproteobacteria</taxon>
        <taxon>Rhodobacterales</taxon>
        <taxon>Paracoccaceae</taxon>
        <taxon>Falsirhodobacter</taxon>
    </lineage>
</organism>
<reference evidence="7" key="1">
    <citation type="submission" date="2020-01" db="EMBL/GenBank/DDBJ databases">
        <authorList>
            <person name="Yang Y."/>
            <person name="Kwon Y.M."/>
        </authorList>
    </citation>
    <scope>NUCLEOTIDE SEQUENCE</scope>
    <source>
        <strain evidence="7">PG104</strain>
        <plasmid evidence="7">unnamed1</plasmid>
    </source>
</reference>
<feature type="transmembrane region" description="Helical" evidence="5">
    <location>
        <begin position="95"/>
        <end position="122"/>
    </location>
</feature>
<evidence type="ECO:0000313" key="7">
    <source>
        <dbReference type="EMBL" id="QUS37122.1"/>
    </source>
</evidence>
<evidence type="ECO:0000256" key="2">
    <source>
        <dbReference type="ARBA" id="ARBA00022692"/>
    </source>
</evidence>
<dbReference type="PANTHER" id="PTHR42770:SF16">
    <property type="entry name" value="AMINO ACID PERMEASE"/>
    <property type="match status" value="1"/>
</dbReference>
<keyword evidence="8" id="KW-1185">Reference proteome</keyword>
<evidence type="ECO:0000256" key="5">
    <source>
        <dbReference type="SAM" id="Phobius"/>
    </source>
</evidence>
<keyword evidence="3 5" id="KW-1133">Transmembrane helix</keyword>
<keyword evidence="7" id="KW-0614">Plasmid</keyword>
<dbReference type="KEGG" id="fap:GR316_12175"/>
<feature type="transmembrane region" description="Helical" evidence="5">
    <location>
        <begin position="343"/>
        <end position="364"/>
    </location>
</feature>
<dbReference type="Proteomes" id="UP000679284">
    <property type="component" value="Plasmid unnamed1"/>
</dbReference>
<dbReference type="PIRSF" id="PIRSF006060">
    <property type="entry name" value="AA_transporter"/>
    <property type="match status" value="1"/>
</dbReference>
<feature type="transmembrane region" description="Helical" evidence="5">
    <location>
        <begin position="406"/>
        <end position="428"/>
    </location>
</feature>
<gene>
    <name evidence="7" type="ORF">GR316_12175</name>
</gene>
<evidence type="ECO:0000256" key="1">
    <source>
        <dbReference type="ARBA" id="ARBA00004141"/>
    </source>
</evidence>
<feature type="transmembrane region" description="Helical" evidence="5">
    <location>
        <begin position="161"/>
        <end position="180"/>
    </location>
</feature>
<feature type="transmembrane region" description="Helical" evidence="5">
    <location>
        <begin position="128"/>
        <end position="149"/>
    </location>
</feature>
<name>A0A8J8SM41_9RHOB</name>